<dbReference type="EMBL" id="CP096021">
    <property type="protein sequence ID" value="UPM44630.1"/>
    <property type="molecule type" value="Genomic_DNA"/>
</dbReference>
<keyword evidence="2" id="KW-0614">Plasmid</keyword>
<dbReference type="PANTHER" id="PTHR43233:SF1">
    <property type="entry name" value="FAMILY N-ACETYLTRANSFERASE, PUTATIVE (AFU_ORTHOLOGUE AFUA_6G03350)-RELATED"/>
    <property type="match status" value="1"/>
</dbReference>
<evidence type="ECO:0000313" key="2">
    <source>
        <dbReference type="EMBL" id="UPM44630.1"/>
    </source>
</evidence>
<proteinExistence type="predicted"/>
<dbReference type="SUPFAM" id="SSF55729">
    <property type="entry name" value="Acyl-CoA N-acyltransferases (Nat)"/>
    <property type="match status" value="1"/>
</dbReference>
<evidence type="ECO:0000259" key="1">
    <source>
        <dbReference type="PROSITE" id="PS51186"/>
    </source>
</evidence>
<organism evidence="2 3">
    <name type="scientific">Halocatena salina</name>
    <dbReference type="NCBI Taxonomy" id="2934340"/>
    <lineage>
        <taxon>Archaea</taxon>
        <taxon>Methanobacteriati</taxon>
        <taxon>Methanobacteriota</taxon>
        <taxon>Stenosarchaea group</taxon>
        <taxon>Halobacteria</taxon>
        <taxon>Halobacteriales</taxon>
        <taxon>Natronomonadaceae</taxon>
        <taxon>Halocatena</taxon>
    </lineage>
</organism>
<dbReference type="GO" id="GO:0016747">
    <property type="term" value="F:acyltransferase activity, transferring groups other than amino-acyl groups"/>
    <property type="evidence" value="ECO:0007669"/>
    <property type="project" value="InterPro"/>
</dbReference>
<geneLocation type="plasmid" evidence="2 3">
    <name>unnamed2</name>
</geneLocation>
<accession>A0A8U0A631</accession>
<dbReference type="RefSeq" id="WP_247995284.1">
    <property type="nucleotide sequence ID" value="NZ_CP096021.1"/>
</dbReference>
<name>A0A8U0A631_9EURY</name>
<feature type="domain" description="N-acetyltransferase" evidence="1">
    <location>
        <begin position="3"/>
        <end position="134"/>
    </location>
</feature>
<dbReference type="Proteomes" id="UP000831768">
    <property type="component" value="Plasmid unnamed2"/>
</dbReference>
<keyword evidence="3" id="KW-1185">Reference proteome</keyword>
<dbReference type="Pfam" id="PF13508">
    <property type="entry name" value="Acetyltransf_7"/>
    <property type="match status" value="1"/>
</dbReference>
<evidence type="ECO:0000313" key="3">
    <source>
        <dbReference type="Proteomes" id="UP000831768"/>
    </source>
</evidence>
<protein>
    <submittedName>
        <fullName evidence="2">GNAT family N-acetyltransferase</fullName>
    </submittedName>
</protein>
<dbReference type="AlphaFoldDB" id="A0A8U0A631"/>
<dbReference type="Gene3D" id="3.40.630.30">
    <property type="match status" value="1"/>
</dbReference>
<dbReference type="PROSITE" id="PS51186">
    <property type="entry name" value="GNAT"/>
    <property type="match status" value="1"/>
</dbReference>
<sequence length="134" mass="14569">MDYELRESVPTPESFVALREAAEMGTRSVEAATQALPNTLYGVSLLEKKSGETVGMARVVGDGGCYFQICDVVVDPAHQGGGLGSWMMDAVMEFLTENAPETAYVNLIADVDGFYEQWGFKPTAPESQAMYLLM</sequence>
<reference evidence="2" key="1">
    <citation type="submission" date="2022-04" db="EMBL/GenBank/DDBJ databases">
        <title>Halocatena sp. nov., isolated from a salt lake.</title>
        <authorList>
            <person name="Cui H.-L."/>
        </authorList>
    </citation>
    <scope>NUCLEOTIDE SEQUENCE</scope>
    <source>
        <strain evidence="2">AD-1</strain>
        <plasmid evidence="2">unnamed2</plasmid>
    </source>
</reference>
<dbReference type="InterPro" id="IPR016181">
    <property type="entry name" value="Acyl_CoA_acyltransferase"/>
</dbReference>
<dbReference type="GeneID" id="71929668"/>
<dbReference type="KEGG" id="haad:MW046_16435"/>
<dbReference type="CDD" id="cd04301">
    <property type="entry name" value="NAT_SF"/>
    <property type="match status" value="1"/>
</dbReference>
<dbReference type="InterPro" id="IPR053144">
    <property type="entry name" value="Acetyltransferase_Butenolide"/>
</dbReference>
<dbReference type="PANTHER" id="PTHR43233">
    <property type="entry name" value="FAMILY N-ACETYLTRANSFERASE, PUTATIVE (AFU_ORTHOLOGUE AFUA_6G03350)-RELATED"/>
    <property type="match status" value="1"/>
</dbReference>
<dbReference type="InterPro" id="IPR000182">
    <property type="entry name" value="GNAT_dom"/>
</dbReference>
<gene>
    <name evidence="2" type="ORF">MW046_16435</name>
</gene>